<name>A0A6A5QT39_AMPQU</name>
<evidence type="ECO:0000256" key="2">
    <source>
        <dbReference type="SAM" id="MobiDB-lite"/>
    </source>
</evidence>
<dbReference type="InterPro" id="IPR036875">
    <property type="entry name" value="Znf_CCHC_sf"/>
</dbReference>
<dbReference type="Proteomes" id="UP000800096">
    <property type="component" value="Unassembled WGS sequence"/>
</dbReference>
<feature type="region of interest" description="Disordered" evidence="2">
    <location>
        <begin position="1"/>
        <end position="59"/>
    </location>
</feature>
<dbReference type="GO" id="GO:0003676">
    <property type="term" value="F:nucleic acid binding"/>
    <property type="evidence" value="ECO:0007669"/>
    <property type="project" value="InterPro"/>
</dbReference>
<dbReference type="Pfam" id="PF00098">
    <property type="entry name" value="zf-CCHC"/>
    <property type="match status" value="1"/>
</dbReference>
<dbReference type="InterPro" id="IPR001878">
    <property type="entry name" value="Znf_CCHC"/>
</dbReference>
<dbReference type="EMBL" id="ML979133">
    <property type="protein sequence ID" value="KAF1918623.1"/>
    <property type="molecule type" value="Genomic_DNA"/>
</dbReference>
<sequence length="258" mass="28079">MASNTPKTMSSRLMTMKFMQRSAHKATASSPSTPNGPPAKKARLSNGQSAPGTPGTPDHEILQSALAAEEKRRQEALDKAAQHTGETKWVLSFTDPLAGSRQESLQVKQAGFAEIDAVDESEEEEEAVRPIRKQFGGGLKRKEKPVALEKAEESDGEAESSTDEYDSDDPTAELIRETKREVAAENRKARNPAQSPRGPRRTADGDISLFGLQSLSGEHKPRDLSNVECFQCGQKGHRKTECAKSKPRGSAGRGRGRR</sequence>
<evidence type="ECO:0000256" key="1">
    <source>
        <dbReference type="PROSITE-ProRule" id="PRU00047"/>
    </source>
</evidence>
<dbReference type="SUPFAM" id="SSF57756">
    <property type="entry name" value="Retrovirus zinc finger-like domains"/>
    <property type="match status" value="1"/>
</dbReference>
<feature type="compositionally biased region" description="Polar residues" evidence="2">
    <location>
        <begin position="1"/>
        <end position="13"/>
    </location>
</feature>
<feature type="compositionally biased region" description="Basic and acidic residues" evidence="2">
    <location>
        <begin position="174"/>
        <end position="188"/>
    </location>
</feature>
<proteinExistence type="predicted"/>
<gene>
    <name evidence="4" type="ORF">BDU57DRAFT_511324</name>
</gene>
<evidence type="ECO:0000313" key="5">
    <source>
        <dbReference type="Proteomes" id="UP000800096"/>
    </source>
</evidence>
<dbReference type="Gene3D" id="4.10.60.10">
    <property type="entry name" value="Zinc finger, CCHC-type"/>
    <property type="match status" value="1"/>
</dbReference>
<feature type="region of interest" description="Disordered" evidence="2">
    <location>
        <begin position="117"/>
        <end position="258"/>
    </location>
</feature>
<keyword evidence="1" id="KW-0862">Zinc</keyword>
<keyword evidence="1" id="KW-0479">Metal-binding</keyword>
<feature type="compositionally biased region" description="Acidic residues" evidence="2">
    <location>
        <begin position="117"/>
        <end position="126"/>
    </location>
</feature>
<dbReference type="GO" id="GO:0008270">
    <property type="term" value="F:zinc ion binding"/>
    <property type="evidence" value="ECO:0007669"/>
    <property type="project" value="UniProtKB-KW"/>
</dbReference>
<feature type="domain" description="CCHC-type" evidence="3">
    <location>
        <begin position="229"/>
        <end position="242"/>
    </location>
</feature>
<dbReference type="AlphaFoldDB" id="A0A6A5QT39"/>
<dbReference type="PROSITE" id="PS50158">
    <property type="entry name" value="ZF_CCHC"/>
    <property type="match status" value="1"/>
</dbReference>
<feature type="compositionally biased region" description="Basic and acidic residues" evidence="2">
    <location>
        <begin position="144"/>
        <end position="153"/>
    </location>
</feature>
<evidence type="ECO:0000313" key="4">
    <source>
        <dbReference type="EMBL" id="KAF1918623.1"/>
    </source>
</evidence>
<keyword evidence="5" id="KW-1185">Reference proteome</keyword>
<feature type="compositionally biased region" description="Acidic residues" evidence="2">
    <location>
        <begin position="154"/>
        <end position="171"/>
    </location>
</feature>
<keyword evidence="1" id="KW-0863">Zinc-finger</keyword>
<feature type="region of interest" description="Disordered" evidence="2">
    <location>
        <begin position="69"/>
        <end position="88"/>
    </location>
</feature>
<dbReference type="OrthoDB" id="427960at2759"/>
<evidence type="ECO:0000259" key="3">
    <source>
        <dbReference type="PROSITE" id="PS50158"/>
    </source>
</evidence>
<accession>A0A6A5QT39</accession>
<protein>
    <recommendedName>
        <fullName evidence="3">CCHC-type domain-containing protein</fullName>
    </recommendedName>
</protein>
<organism evidence="4 5">
    <name type="scientific">Ampelomyces quisqualis</name>
    <name type="common">Powdery mildew agent</name>
    <dbReference type="NCBI Taxonomy" id="50730"/>
    <lineage>
        <taxon>Eukaryota</taxon>
        <taxon>Fungi</taxon>
        <taxon>Dikarya</taxon>
        <taxon>Ascomycota</taxon>
        <taxon>Pezizomycotina</taxon>
        <taxon>Dothideomycetes</taxon>
        <taxon>Pleosporomycetidae</taxon>
        <taxon>Pleosporales</taxon>
        <taxon>Pleosporineae</taxon>
        <taxon>Phaeosphaeriaceae</taxon>
        <taxon>Ampelomyces</taxon>
    </lineage>
</organism>
<feature type="compositionally biased region" description="Basic and acidic residues" evidence="2">
    <location>
        <begin position="69"/>
        <end position="81"/>
    </location>
</feature>
<reference evidence="4" key="1">
    <citation type="journal article" date="2020" name="Stud. Mycol.">
        <title>101 Dothideomycetes genomes: a test case for predicting lifestyles and emergence of pathogens.</title>
        <authorList>
            <person name="Haridas S."/>
            <person name="Albert R."/>
            <person name="Binder M."/>
            <person name="Bloem J."/>
            <person name="Labutti K."/>
            <person name="Salamov A."/>
            <person name="Andreopoulos B."/>
            <person name="Baker S."/>
            <person name="Barry K."/>
            <person name="Bills G."/>
            <person name="Bluhm B."/>
            <person name="Cannon C."/>
            <person name="Castanera R."/>
            <person name="Culley D."/>
            <person name="Daum C."/>
            <person name="Ezra D."/>
            <person name="Gonzalez J."/>
            <person name="Henrissat B."/>
            <person name="Kuo A."/>
            <person name="Liang C."/>
            <person name="Lipzen A."/>
            <person name="Lutzoni F."/>
            <person name="Magnuson J."/>
            <person name="Mondo S."/>
            <person name="Nolan M."/>
            <person name="Ohm R."/>
            <person name="Pangilinan J."/>
            <person name="Park H.-J."/>
            <person name="Ramirez L."/>
            <person name="Alfaro M."/>
            <person name="Sun H."/>
            <person name="Tritt A."/>
            <person name="Yoshinaga Y."/>
            <person name="Zwiers L.-H."/>
            <person name="Turgeon B."/>
            <person name="Goodwin S."/>
            <person name="Spatafora J."/>
            <person name="Crous P."/>
            <person name="Grigoriev I."/>
        </authorList>
    </citation>
    <scope>NUCLEOTIDE SEQUENCE</scope>
    <source>
        <strain evidence="4">HMLAC05119</strain>
    </source>
</reference>